<feature type="domain" description="AAA+ ATPase" evidence="1">
    <location>
        <begin position="45"/>
        <end position="209"/>
    </location>
</feature>
<dbReference type="Pfam" id="PF07728">
    <property type="entry name" value="AAA_5"/>
    <property type="match status" value="1"/>
</dbReference>
<dbReference type="SUPFAM" id="SSF52540">
    <property type="entry name" value="P-loop containing nucleoside triphosphate hydrolases"/>
    <property type="match status" value="1"/>
</dbReference>
<evidence type="ECO:0000259" key="1">
    <source>
        <dbReference type="SMART" id="SM00382"/>
    </source>
</evidence>
<name>F4KWF4_HALH1</name>
<dbReference type="HOGENOM" id="CLU_051820_2_1_10"/>
<dbReference type="InterPro" id="IPR050764">
    <property type="entry name" value="CbbQ/NirQ/NorQ/GpvN"/>
</dbReference>
<dbReference type="PANTHER" id="PTHR42759:SF1">
    <property type="entry name" value="MAGNESIUM-CHELATASE SUBUNIT CHLD"/>
    <property type="match status" value="1"/>
</dbReference>
<dbReference type="KEGG" id="hhy:Halhy_2430"/>
<protein>
    <submittedName>
        <fullName evidence="2">ATPase associated with various cellular activities AAA_5</fullName>
    </submittedName>
</protein>
<dbReference type="EMBL" id="CP002691">
    <property type="protein sequence ID" value="AEE50304.1"/>
    <property type="molecule type" value="Genomic_DNA"/>
</dbReference>
<dbReference type="GO" id="GO:0005524">
    <property type="term" value="F:ATP binding"/>
    <property type="evidence" value="ECO:0007669"/>
    <property type="project" value="InterPro"/>
</dbReference>
<evidence type="ECO:0000313" key="3">
    <source>
        <dbReference type="Proteomes" id="UP000008461"/>
    </source>
</evidence>
<dbReference type="Gene3D" id="3.40.50.300">
    <property type="entry name" value="P-loop containing nucleotide triphosphate hydrolases"/>
    <property type="match status" value="1"/>
</dbReference>
<evidence type="ECO:0000313" key="2">
    <source>
        <dbReference type="EMBL" id="AEE50304.1"/>
    </source>
</evidence>
<dbReference type="InterPro" id="IPR027417">
    <property type="entry name" value="P-loop_NTPase"/>
</dbReference>
<dbReference type="SMART" id="SM00382">
    <property type="entry name" value="AAA"/>
    <property type="match status" value="1"/>
</dbReference>
<dbReference type="OrthoDB" id="9783370at2"/>
<dbReference type="STRING" id="760192.Halhy_2430"/>
<sequence length="301" mass="34573">MKINLYKAEGSATLPDFNSSKELNDPANYIPSQELIDAVNIAMLLGQPLLLTGEPGTGKTQLAYHLAHFFNLDKPLIFNTQTSSLAADLFYKYDALGHFQYNQNNSKRLSPAEVEEQFITYNALGQAIRSQKRVVVLIDEIDKAPRDLPNDILFAIENMHFKVPEINQEFVSDEKYRPIIIMTSNSEKNLPDAFLRRVAYFHITFPSSDQLLYILSRKTNNVQVRDLKKIIQYFGSIRDLQLKKPPSTAELIYWTFLLLKLKFPIERLGGSLDMHERKLLLSSYVVLTKNKEDLDLLKNLM</sequence>
<dbReference type="RefSeq" id="WP_013764853.1">
    <property type="nucleotide sequence ID" value="NC_015510.1"/>
</dbReference>
<dbReference type="GO" id="GO:0016887">
    <property type="term" value="F:ATP hydrolysis activity"/>
    <property type="evidence" value="ECO:0007669"/>
    <property type="project" value="InterPro"/>
</dbReference>
<gene>
    <name evidence="2" type="ordered locus">Halhy_2430</name>
</gene>
<accession>F4KWF4</accession>
<keyword evidence="3" id="KW-1185">Reference proteome</keyword>
<reference key="2">
    <citation type="submission" date="2011-04" db="EMBL/GenBank/DDBJ databases">
        <title>Complete sequence of chromosome of Haliscomenobacter hydrossis DSM 1100.</title>
        <authorList>
            <consortium name="US DOE Joint Genome Institute (JGI-PGF)"/>
            <person name="Lucas S."/>
            <person name="Han J."/>
            <person name="Lapidus A."/>
            <person name="Bruce D."/>
            <person name="Goodwin L."/>
            <person name="Pitluck S."/>
            <person name="Peters L."/>
            <person name="Kyrpides N."/>
            <person name="Mavromatis K."/>
            <person name="Ivanova N."/>
            <person name="Ovchinnikova G."/>
            <person name="Pagani I."/>
            <person name="Daligault H."/>
            <person name="Detter J.C."/>
            <person name="Han C."/>
            <person name="Land M."/>
            <person name="Hauser L."/>
            <person name="Markowitz V."/>
            <person name="Cheng J.-F."/>
            <person name="Hugenholtz P."/>
            <person name="Woyke T."/>
            <person name="Wu D."/>
            <person name="Verbarg S."/>
            <person name="Frueling A."/>
            <person name="Brambilla E."/>
            <person name="Klenk H.-P."/>
            <person name="Eisen J.A."/>
        </authorList>
    </citation>
    <scope>NUCLEOTIDE SEQUENCE</scope>
    <source>
        <strain>DSM 1100</strain>
    </source>
</reference>
<dbReference type="Proteomes" id="UP000008461">
    <property type="component" value="Chromosome"/>
</dbReference>
<dbReference type="CDD" id="cd00009">
    <property type="entry name" value="AAA"/>
    <property type="match status" value="1"/>
</dbReference>
<reference evidence="2 3" key="1">
    <citation type="journal article" date="2011" name="Stand. Genomic Sci.">
        <title>Complete genome sequence of Haliscomenobacter hydrossis type strain (O).</title>
        <authorList>
            <consortium name="US DOE Joint Genome Institute (JGI-PGF)"/>
            <person name="Daligault H."/>
            <person name="Lapidus A."/>
            <person name="Zeytun A."/>
            <person name="Nolan M."/>
            <person name="Lucas S."/>
            <person name="Del Rio T.G."/>
            <person name="Tice H."/>
            <person name="Cheng J.F."/>
            <person name="Tapia R."/>
            <person name="Han C."/>
            <person name="Goodwin L."/>
            <person name="Pitluck S."/>
            <person name="Liolios K."/>
            <person name="Pagani I."/>
            <person name="Ivanova N."/>
            <person name="Huntemann M."/>
            <person name="Mavromatis K."/>
            <person name="Mikhailova N."/>
            <person name="Pati A."/>
            <person name="Chen A."/>
            <person name="Palaniappan K."/>
            <person name="Land M."/>
            <person name="Hauser L."/>
            <person name="Brambilla E.M."/>
            <person name="Rohde M."/>
            <person name="Verbarg S."/>
            <person name="Goker M."/>
            <person name="Bristow J."/>
            <person name="Eisen J.A."/>
            <person name="Markowitz V."/>
            <person name="Hugenholtz P."/>
            <person name="Kyrpides N.C."/>
            <person name="Klenk H.P."/>
            <person name="Woyke T."/>
        </authorList>
    </citation>
    <scope>NUCLEOTIDE SEQUENCE [LARGE SCALE GENOMIC DNA]</scope>
    <source>
        <strain evidence="3">ATCC 27775 / DSM 1100 / LMG 10767 / O</strain>
    </source>
</reference>
<dbReference type="AlphaFoldDB" id="F4KWF4"/>
<proteinExistence type="predicted"/>
<dbReference type="eggNOG" id="COG0714">
    <property type="taxonomic scope" value="Bacteria"/>
</dbReference>
<organism evidence="2 3">
    <name type="scientific">Haliscomenobacter hydrossis (strain ATCC 27775 / DSM 1100 / LMG 10767 / O)</name>
    <dbReference type="NCBI Taxonomy" id="760192"/>
    <lineage>
        <taxon>Bacteria</taxon>
        <taxon>Pseudomonadati</taxon>
        <taxon>Bacteroidota</taxon>
        <taxon>Saprospiria</taxon>
        <taxon>Saprospirales</taxon>
        <taxon>Haliscomenobacteraceae</taxon>
        <taxon>Haliscomenobacter</taxon>
    </lineage>
</organism>
<dbReference type="PANTHER" id="PTHR42759">
    <property type="entry name" value="MOXR FAMILY PROTEIN"/>
    <property type="match status" value="1"/>
</dbReference>
<dbReference type="InterPro" id="IPR011704">
    <property type="entry name" value="ATPase_dyneun-rel_AAA"/>
</dbReference>
<dbReference type="InterPro" id="IPR003593">
    <property type="entry name" value="AAA+_ATPase"/>
</dbReference>